<comment type="subcellular location">
    <subcellularLocation>
        <location evidence="1">Nucleus</location>
    </subcellularLocation>
</comment>
<dbReference type="CDD" id="cd10017">
    <property type="entry name" value="B3_DNA"/>
    <property type="match status" value="2"/>
</dbReference>
<dbReference type="AlphaFoldDB" id="A0AAD1Z963"/>
<protein>
    <recommendedName>
        <fullName evidence="6">TF-B3 domain-containing protein</fullName>
    </recommendedName>
</protein>
<evidence type="ECO:0000313" key="8">
    <source>
        <dbReference type="Proteomes" id="UP000834106"/>
    </source>
</evidence>
<keyword evidence="4" id="KW-0804">Transcription</keyword>
<feature type="domain" description="TF-B3" evidence="6">
    <location>
        <begin position="34"/>
        <end position="127"/>
    </location>
</feature>
<evidence type="ECO:0000259" key="6">
    <source>
        <dbReference type="PROSITE" id="PS50863"/>
    </source>
</evidence>
<keyword evidence="2" id="KW-0805">Transcription regulation</keyword>
<dbReference type="PROSITE" id="PS50863">
    <property type="entry name" value="B3"/>
    <property type="match status" value="2"/>
</dbReference>
<dbReference type="Proteomes" id="UP000834106">
    <property type="component" value="Chromosome 7"/>
</dbReference>
<evidence type="ECO:0000256" key="3">
    <source>
        <dbReference type="ARBA" id="ARBA00023125"/>
    </source>
</evidence>
<evidence type="ECO:0000256" key="1">
    <source>
        <dbReference type="ARBA" id="ARBA00004123"/>
    </source>
</evidence>
<dbReference type="EMBL" id="OU503042">
    <property type="protein sequence ID" value="CAI9765064.1"/>
    <property type="molecule type" value="Genomic_DNA"/>
</dbReference>
<dbReference type="GO" id="GO:0003677">
    <property type="term" value="F:DNA binding"/>
    <property type="evidence" value="ECO:0007669"/>
    <property type="project" value="UniProtKB-KW"/>
</dbReference>
<sequence>MKSPDFMNYRVDVHTCGKAMVKYLGEASYPDELPEFFKVYMAALWSERLRIPPAFIENFGGKIPRKVMLGTSSNLFWKVRINKINDDLFFEEGWPEFVQENSLAHGEFLTFSYAGDSKFYVKIFATNGCRKRVAPHRISEKEPFNLCQGNEASRPGKSYSIEAPQGNLRGKALAVRKSGGKCPSFEMVMTKSYIHKGALNIPSRFDIYFKKRYSGERTATLQNKNKSWRVVVATSSNRIRFAQGWTKFVNDNSLENGNICNFKLIDRNDLVFKVTISR</sequence>
<accession>A0AAD1Z963</accession>
<evidence type="ECO:0000256" key="2">
    <source>
        <dbReference type="ARBA" id="ARBA00023015"/>
    </source>
</evidence>
<dbReference type="SUPFAM" id="SSF101936">
    <property type="entry name" value="DNA-binding pseudobarrel domain"/>
    <property type="match status" value="2"/>
</dbReference>
<reference evidence="7" key="1">
    <citation type="submission" date="2023-05" db="EMBL/GenBank/DDBJ databases">
        <authorList>
            <person name="Huff M."/>
        </authorList>
    </citation>
    <scope>NUCLEOTIDE SEQUENCE</scope>
</reference>
<keyword evidence="5" id="KW-0539">Nucleus</keyword>
<dbReference type="PANTHER" id="PTHR31920:SF148">
    <property type="entry name" value="B3 DOMAIN-CONTAINING PROTEIN OS03G0621600"/>
    <property type="match status" value="1"/>
</dbReference>
<dbReference type="GO" id="GO:0005634">
    <property type="term" value="C:nucleus"/>
    <property type="evidence" value="ECO:0007669"/>
    <property type="project" value="UniProtKB-SubCell"/>
</dbReference>
<dbReference type="PANTHER" id="PTHR31920">
    <property type="entry name" value="B3 DOMAIN-CONTAINING"/>
    <property type="match status" value="1"/>
</dbReference>
<keyword evidence="3" id="KW-0238">DNA-binding</keyword>
<feature type="domain" description="TF-B3" evidence="6">
    <location>
        <begin position="184"/>
        <end position="278"/>
    </location>
</feature>
<evidence type="ECO:0000256" key="4">
    <source>
        <dbReference type="ARBA" id="ARBA00023163"/>
    </source>
</evidence>
<evidence type="ECO:0000256" key="5">
    <source>
        <dbReference type="ARBA" id="ARBA00023242"/>
    </source>
</evidence>
<dbReference type="SMART" id="SM01019">
    <property type="entry name" value="B3"/>
    <property type="match status" value="2"/>
</dbReference>
<organism evidence="7 8">
    <name type="scientific">Fraxinus pennsylvanica</name>
    <dbReference type="NCBI Taxonomy" id="56036"/>
    <lineage>
        <taxon>Eukaryota</taxon>
        <taxon>Viridiplantae</taxon>
        <taxon>Streptophyta</taxon>
        <taxon>Embryophyta</taxon>
        <taxon>Tracheophyta</taxon>
        <taxon>Spermatophyta</taxon>
        <taxon>Magnoliopsida</taxon>
        <taxon>eudicotyledons</taxon>
        <taxon>Gunneridae</taxon>
        <taxon>Pentapetalae</taxon>
        <taxon>asterids</taxon>
        <taxon>lamiids</taxon>
        <taxon>Lamiales</taxon>
        <taxon>Oleaceae</taxon>
        <taxon>Oleeae</taxon>
        <taxon>Fraxinus</taxon>
    </lineage>
</organism>
<dbReference type="Pfam" id="PF02362">
    <property type="entry name" value="B3"/>
    <property type="match status" value="2"/>
</dbReference>
<dbReference type="InterPro" id="IPR003340">
    <property type="entry name" value="B3_DNA-bd"/>
</dbReference>
<name>A0AAD1Z963_9LAMI</name>
<dbReference type="InterPro" id="IPR050655">
    <property type="entry name" value="Plant_B3_domain"/>
</dbReference>
<proteinExistence type="predicted"/>
<keyword evidence="8" id="KW-1185">Reference proteome</keyword>
<evidence type="ECO:0000313" key="7">
    <source>
        <dbReference type="EMBL" id="CAI9765064.1"/>
    </source>
</evidence>
<dbReference type="Gene3D" id="2.40.330.10">
    <property type="entry name" value="DNA-binding pseudobarrel domain"/>
    <property type="match status" value="2"/>
</dbReference>
<gene>
    <name evidence="7" type="ORF">FPE_LOCUS12494</name>
</gene>
<dbReference type="InterPro" id="IPR015300">
    <property type="entry name" value="DNA-bd_pseudobarrel_sf"/>
</dbReference>